<dbReference type="InterPro" id="IPR012675">
    <property type="entry name" value="Beta-grasp_dom_sf"/>
</dbReference>
<dbReference type="InterPro" id="IPR017938">
    <property type="entry name" value="Riboflavin_synthase-like_b-brl"/>
</dbReference>
<evidence type="ECO:0000256" key="4">
    <source>
        <dbReference type="ARBA" id="ARBA00022723"/>
    </source>
</evidence>
<feature type="domain" description="2Fe-2S ferredoxin-type" evidence="8">
    <location>
        <begin position="249"/>
        <end position="337"/>
    </location>
</feature>
<protein>
    <submittedName>
        <fullName evidence="10">Phenoxybenzoate dioxygenase subunit beta</fullName>
        <ecNumber evidence="10">1.-.-.-</ecNumber>
    </submittedName>
</protein>
<accession>A0A2Z3YPN2</accession>
<dbReference type="AlphaFoldDB" id="A0A2Z3YPN2"/>
<keyword evidence="10" id="KW-0223">Dioxygenase</keyword>
<dbReference type="Pfam" id="PF00111">
    <property type="entry name" value="Fer2"/>
    <property type="match status" value="1"/>
</dbReference>
<dbReference type="PANTHER" id="PTHR47354">
    <property type="entry name" value="NADH OXIDOREDUCTASE HCR"/>
    <property type="match status" value="1"/>
</dbReference>
<evidence type="ECO:0000256" key="3">
    <source>
        <dbReference type="ARBA" id="ARBA00022714"/>
    </source>
</evidence>
<dbReference type="GO" id="GO:0051537">
    <property type="term" value="F:2 iron, 2 sulfur cluster binding"/>
    <property type="evidence" value="ECO:0007669"/>
    <property type="project" value="UniProtKB-KW"/>
</dbReference>
<dbReference type="InterPro" id="IPR001041">
    <property type="entry name" value="2Fe-2S_ferredoxin-type"/>
</dbReference>
<dbReference type="InterPro" id="IPR054582">
    <property type="entry name" value="DmmA-like_N"/>
</dbReference>
<evidence type="ECO:0000259" key="8">
    <source>
        <dbReference type="PROSITE" id="PS51085"/>
    </source>
</evidence>
<gene>
    <name evidence="10" type="primary">pobB_2</name>
    <name evidence="10" type="ORF">Csp1_17870</name>
</gene>
<dbReference type="CDD" id="cd06185">
    <property type="entry name" value="PDR_like"/>
    <property type="match status" value="1"/>
</dbReference>
<sequence length="337" mass="35910">MTGVLRHPRVVRPENLEMTVSAVDALTPDIRHIVFSPVEPCRTGASLLPPFDAGSHIVVHWEGGDGSSGANAYSLTNDGAAPDTYEISVRLSPEGAGGSRWVHRLVPGDTVTVSRPRSLFRRSNRALFEVLVAGGIGVTPVLAHARDAARWGRPVEVIYSHRPGAGAHAAELRALCDRPGAVFTEVGDAAETSRVFDRVLSSSPIGTHAYICGPAPMIEAFRDRAAAYRWPSGRVHHEVFAAPELDAGEPFSVVDASSGRSIPVPSGVSALSALEDAGYRVPNMCRQGVCGECRLSVTRGTPVHRDMVLTDNERSAGDTWLPCVSRCEGSTLEVVLP</sequence>
<dbReference type="Proteomes" id="UP000247696">
    <property type="component" value="Chromosome"/>
</dbReference>
<feature type="domain" description="FAD-binding FR-type" evidence="9">
    <location>
        <begin position="13"/>
        <end position="123"/>
    </location>
</feature>
<keyword evidence="11" id="KW-1185">Reference proteome</keyword>
<dbReference type="SUPFAM" id="SSF52343">
    <property type="entry name" value="Ferredoxin reductase-like, C-terminal NADP-linked domain"/>
    <property type="match status" value="1"/>
</dbReference>
<dbReference type="PRINTS" id="PR00409">
    <property type="entry name" value="PHDIOXRDTASE"/>
</dbReference>
<dbReference type="RefSeq" id="WP_066589302.1">
    <property type="nucleotide sequence ID" value="NZ_CABKVS010000002.1"/>
</dbReference>
<reference evidence="11" key="1">
    <citation type="submission" date="2017-11" db="EMBL/GenBank/DDBJ databases">
        <title>Otitis media/interna in a cat caused by the recently described species Corynebacterium provencense.</title>
        <authorList>
            <person name="Kittl S."/>
            <person name="Brodard I."/>
            <person name="Rychener L."/>
            <person name="Jores J."/>
            <person name="Roosje P."/>
            <person name="Gobeli Brawand S."/>
        </authorList>
    </citation>
    <scope>NUCLEOTIDE SEQUENCE [LARGE SCALE GENOMIC DNA]</scope>
    <source>
        <strain evidence="11">17KM38</strain>
    </source>
</reference>
<dbReference type="PROSITE" id="PS51384">
    <property type="entry name" value="FAD_FR"/>
    <property type="match status" value="1"/>
</dbReference>
<dbReference type="InterPro" id="IPR039261">
    <property type="entry name" value="FNR_nucleotide-bd"/>
</dbReference>
<dbReference type="STRING" id="1737425.GCA_900049755_02715"/>
<evidence type="ECO:0000256" key="7">
    <source>
        <dbReference type="ARBA" id="ARBA00023014"/>
    </source>
</evidence>
<evidence type="ECO:0000259" key="9">
    <source>
        <dbReference type="PROSITE" id="PS51384"/>
    </source>
</evidence>
<dbReference type="Gene3D" id="3.10.20.30">
    <property type="match status" value="1"/>
</dbReference>
<dbReference type="SUPFAM" id="SSF54292">
    <property type="entry name" value="2Fe-2S ferredoxin-like"/>
    <property type="match status" value="1"/>
</dbReference>
<dbReference type="CDD" id="cd00207">
    <property type="entry name" value="fer2"/>
    <property type="match status" value="1"/>
</dbReference>
<dbReference type="InterPro" id="IPR036010">
    <property type="entry name" value="2Fe-2S_ferredoxin-like_sf"/>
</dbReference>
<dbReference type="SUPFAM" id="SSF63380">
    <property type="entry name" value="Riboflavin synthase domain-like"/>
    <property type="match status" value="1"/>
</dbReference>
<dbReference type="EC" id="1.-.-.-" evidence="10"/>
<dbReference type="InterPro" id="IPR050415">
    <property type="entry name" value="MRET"/>
</dbReference>
<organism evidence="10 11">
    <name type="scientific">Corynebacterium provencense</name>
    <dbReference type="NCBI Taxonomy" id="1737425"/>
    <lineage>
        <taxon>Bacteria</taxon>
        <taxon>Bacillati</taxon>
        <taxon>Actinomycetota</taxon>
        <taxon>Actinomycetes</taxon>
        <taxon>Mycobacteriales</taxon>
        <taxon>Corynebacteriaceae</taxon>
        <taxon>Corynebacterium</taxon>
    </lineage>
</organism>
<dbReference type="InterPro" id="IPR017927">
    <property type="entry name" value="FAD-bd_FR_type"/>
</dbReference>
<dbReference type="Gene3D" id="3.40.50.80">
    <property type="entry name" value="Nucleotide-binding domain of ferredoxin-NADP reductase (FNR) module"/>
    <property type="match status" value="1"/>
</dbReference>
<dbReference type="GO" id="GO:0051213">
    <property type="term" value="F:dioxygenase activity"/>
    <property type="evidence" value="ECO:0007669"/>
    <property type="project" value="UniProtKB-KW"/>
</dbReference>
<evidence type="ECO:0000256" key="6">
    <source>
        <dbReference type="ARBA" id="ARBA00023004"/>
    </source>
</evidence>
<dbReference type="PANTHER" id="PTHR47354:SF1">
    <property type="entry name" value="CARNITINE MONOOXYGENASE REDUCTASE SUBUNIT"/>
    <property type="match status" value="1"/>
</dbReference>
<keyword evidence="4" id="KW-0479">Metal-binding</keyword>
<comment type="cofactor">
    <cofactor evidence="1">
        <name>FAD</name>
        <dbReference type="ChEBI" id="CHEBI:57692"/>
    </cofactor>
</comment>
<dbReference type="KEGG" id="cpre:Csp1_17870"/>
<dbReference type="EMBL" id="CP024988">
    <property type="protein sequence ID" value="AWT26566.1"/>
    <property type="molecule type" value="Genomic_DNA"/>
</dbReference>
<keyword evidence="7" id="KW-0411">Iron-sulfur</keyword>
<keyword evidence="6" id="KW-0408">Iron</keyword>
<dbReference type="GO" id="GO:0046872">
    <property type="term" value="F:metal ion binding"/>
    <property type="evidence" value="ECO:0007669"/>
    <property type="project" value="UniProtKB-KW"/>
</dbReference>
<keyword evidence="2" id="KW-0285">Flavoprotein</keyword>
<proteinExistence type="predicted"/>
<keyword evidence="3" id="KW-0001">2Fe-2S</keyword>
<evidence type="ECO:0000256" key="5">
    <source>
        <dbReference type="ARBA" id="ARBA00023002"/>
    </source>
</evidence>
<dbReference type="Pfam" id="PF22290">
    <property type="entry name" value="DmmA-like_N"/>
    <property type="match status" value="1"/>
</dbReference>
<evidence type="ECO:0000313" key="11">
    <source>
        <dbReference type="Proteomes" id="UP000247696"/>
    </source>
</evidence>
<evidence type="ECO:0000313" key="10">
    <source>
        <dbReference type="EMBL" id="AWT26566.1"/>
    </source>
</evidence>
<evidence type="ECO:0000256" key="1">
    <source>
        <dbReference type="ARBA" id="ARBA00001974"/>
    </source>
</evidence>
<dbReference type="PROSITE" id="PS51085">
    <property type="entry name" value="2FE2S_FER_2"/>
    <property type="match status" value="1"/>
</dbReference>
<name>A0A2Z3YPN2_9CORY</name>
<keyword evidence="5 10" id="KW-0560">Oxidoreductase</keyword>
<dbReference type="Gene3D" id="2.40.30.10">
    <property type="entry name" value="Translation factors"/>
    <property type="match status" value="1"/>
</dbReference>
<evidence type="ECO:0000256" key="2">
    <source>
        <dbReference type="ARBA" id="ARBA00022630"/>
    </source>
</evidence>